<sequence>MSQFQTLNLKVSNETKSAIQKSILKNPQHCSNQSKIRLDWAGNQVVKGGLHKIVFINQDETARTFMDILTNDFTDSYDEIVHKKKKNFNQEQAENYIKNQCEQCQQSNCCFIQ</sequence>
<keyword evidence="2" id="KW-1185">Reference proteome</keyword>
<name>A0A8S1L3J4_PARPR</name>
<comment type="caution">
    <text evidence="1">The sequence shown here is derived from an EMBL/GenBank/DDBJ whole genome shotgun (WGS) entry which is preliminary data.</text>
</comment>
<proteinExistence type="predicted"/>
<dbReference type="EMBL" id="CAJJDM010000031">
    <property type="protein sequence ID" value="CAD8062037.1"/>
    <property type="molecule type" value="Genomic_DNA"/>
</dbReference>
<gene>
    <name evidence="1" type="ORF">PPRIM_AZ9-3.1.T0320297</name>
</gene>
<dbReference type="OMA" id="NQCEESQ"/>
<dbReference type="AlphaFoldDB" id="A0A8S1L3J4"/>
<accession>A0A8S1L3J4</accession>
<organism evidence="1 2">
    <name type="scientific">Paramecium primaurelia</name>
    <dbReference type="NCBI Taxonomy" id="5886"/>
    <lineage>
        <taxon>Eukaryota</taxon>
        <taxon>Sar</taxon>
        <taxon>Alveolata</taxon>
        <taxon>Ciliophora</taxon>
        <taxon>Intramacronucleata</taxon>
        <taxon>Oligohymenophorea</taxon>
        <taxon>Peniculida</taxon>
        <taxon>Parameciidae</taxon>
        <taxon>Paramecium</taxon>
    </lineage>
</organism>
<protein>
    <submittedName>
        <fullName evidence="1">Uncharacterized protein</fullName>
    </submittedName>
</protein>
<reference evidence="1" key="1">
    <citation type="submission" date="2021-01" db="EMBL/GenBank/DDBJ databases">
        <authorList>
            <consortium name="Genoscope - CEA"/>
            <person name="William W."/>
        </authorList>
    </citation>
    <scope>NUCLEOTIDE SEQUENCE</scope>
</reference>
<dbReference type="Proteomes" id="UP000688137">
    <property type="component" value="Unassembled WGS sequence"/>
</dbReference>
<evidence type="ECO:0000313" key="2">
    <source>
        <dbReference type="Proteomes" id="UP000688137"/>
    </source>
</evidence>
<evidence type="ECO:0000313" key="1">
    <source>
        <dbReference type="EMBL" id="CAD8062037.1"/>
    </source>
</evidence>